<accession>A0A061B4E7</accession>
<dbReference type="CDD" id="cd01850">
    <property type="entry name" value="CDC_Septin"/>
    <property type="match status" value="1"/>
</dbReference>
<evidence type="ECO:0000313" key="8">
    <source>
        <dbReference type="EMBL" id="ONH66250.1"/>
    </source>
</evidence>
<dbReference type="Pfam" id="PF00735">
    <property type="entry name" value="Septin"/>
    <property type="match status" value="1"/>
</dbReference>
<evidence type="ECO:0000313" key="9">
    <source>
        <dbReference type="Proteomes" id="UP000189513"/>
    </source>
</evidence>
<evidence type="ECO:0000259" key="6">
    <source>
        <dbReference type="PROSITE" id="PS51719"/>
    </source>
</evidence>
<organism evidence="7">
    <name type="scientific">Cyberlindnera fabianii</name>
    <name type="common">Yeast</name>
    <name type="synonym">Hansenula fabianii</name>
    <dbReference type="NCBI Taxonomy" id="36022"/>
    <lineage>
        <taxon>Eukaryota</taxon>
        <taxon>Fungi</taxon>
        <taxon>Dikarya</taxon>
        <taxon>Ascomycota</taxon>
        <taxon>Saccharomycotina</taxon>
        <taxon>Saccharomycetes</taxon>
        <taxon>Phaffomycetales</taxon>
        <taxon>Phaffomycetaceae</taxon>
        <taxon>Cyberlindnera</taxon>
    </lineage>
</organism>
<dbReference type="PANTHER" id="PTHR18884">
    <property type="entry name" value="SEPTIN"/>
    <property type="match status" value="1"/>
</dbReference>
<evidence type="ECO:0000256" key="1">
    <source>
        <dbReference type="ARBA" id="ARBA00004266"/>
    </source>
</evidence>
<keyword evidence="2 4" id="KW-0547">Nucleotide-binding</keyword>
<dbReference type="Proteomes" id="UP000189513">
    <property type="component" value="Unassembled WGS sequence"/>
</dbReference>
<evidence type="ECO:0000256" key="5">
    <source>
        <dbReference type="SAM" id="MobiDB-lite"/>
    </source>
</evidence>
<dbReference type="EMBL" id="LK052899">
    <property type="protein sequence ID" value="CDR44371.1"/>
    <property type="molecule type" value="Genomic_DNA"/>
</dbReference>
<dbReference type="InterPro" id="IPR030379">
    <property type="entry name" value="G_SEPTIN_dom"/>
</dbReference>
<dbReference type="PIRSF" id="PIRSF006698">
    <property type="entry name" value="Septin"/>
    <property type="match status" value="1"/>
</dbReference>
<evidence type="ECO:0000313" key="7">
    <source>
        <dbReference type="EMBL" id="CDR44371.1"/>
    </source>
</evidence>
<dbReference type="OrthoDB" id="416553at2759"/>
<dbReference type="AlphaFoldDB" id="A0A061B4E7"/>
<name>A0A061B4E7_CYBFA</name>
<evidence type="ECO:0000256" key="4">
    <source>
        <dbReference type="RuleBase" id="RU004560"/>
    </source>
</evidence>
<dbReference type="InterPro" id="IPR027417">
    <property type="entry name" value="P-loop_NTPase"/>
</dbReference>
<dbReference type="GO" id="GO:0031105">
    <property type="term" value="C:septin complex"/>
    <property type="evidence" value="ECO:0007669"/>
    <property type="project" value="UniProtKB-ARBA"/>
</dbReference>
<reference evidence="8" key="3">
    <citation type="submission" date="2017-01" db="EMBL/GenBank/DDBJ databases">
        <authorList>
            <person name="Mah S.A."/>
            <person name="Swanson W.J."/>
            <person name="Moy G.W."/>
            <person name="Vacquier V.D."/>
        </authorList>
    </citation>
    <scope>NUCLEOTIDE SEQUENCE [LARGE SCALE GENOMIC DNA]</scope>
    <source>
        <strain evidence="8">65</strain>
    </source>
</reference>
<protein>
    <submittedName>
        <fullName evidence="7">CYFA0S14e02322g1_1</fullName>
    </submittedName>
    <submittedName>
        <fullName evidence="8">Sporulation-regulated protein 3</fullName>
    </submittedName>
</protein>
<feature type="domain" description="Septin-type G" evidence="6">
    <location>
        <begin position="61"/>
        <end position="331"/>
    </location>
</feature>
<evidence type="ECO:0000256" key="2">
    <source>
        <dbReference type="ARBA" id="ARBA00022741"/>
    </source>
</evidence>
<feature type="region of interest" description="Disordered" evidence="5">
    <location>
        <begin position="457"/>
        <end position="495"/>
    </location>
</feature>
<comment type="subcellular location">
    <subcellularLocation>
        <location evidence="1">Bud neck</location>
    </subcellularLocation>
</comment>
<evidence type="ECO:0000256" key="3">
    <source>
        <dbReference type="ARBA" id="ARBA00023134"/>
    </source>
</evidence>
<sequence>MSSVETAQLVKEAHERLRHFDKIKKHRLENTGVYQLSTEQYAYNVGIDSLPQQVEDLKAKRGAVFNLLLVGQSGVGKTTFINTLFGTEVMPNVWSEIETRKPHTKFEKGTGISKERLALIEDNFNLELTIVDTPGFGDFIDNEFAYLPITDYIDEQLRLYMFMEEQPDRSKLVDNRVHCCLFFINTSSRGVSPVEIEAMKHISTRVNLIPVIPKADTLTKTEMYEIKELVRKIIFVHGIKICEFIEDEDVKQAINKQIPFSIIGSESFVVPEGSTEAVRGRKYRWGTAEVMNPEHCDFIKLRDVLMANNMVDLITTTESYYETCRSKLVKTRLISSEKLIQGYIDGLVKAPTGFEECFELLKEKSLNFTDVERIDSDDAAKLLSIFAKEAVDDMVVQWSPRYILKQISNKKKYSEMISYEETKFKNWKRKLFEKQAHLNQDIEGLHKQIKSLQKEIEELEQPHQSETIRSSPPEYKSEPSTAEGVMPSLIDAKSA</sequence>
<reference evidence="9" key="2">
    <citation type="journal article" date="2017" name="Genome Announc.">
        <title>Genome sequences of Cyberlindnera fabianii 65, Pichia kudriavzevii 129, and Saccharomyces cerevisiae 131 isolated from fermented masau fruits in Zimbabwe.</title>
        <authorList>
            <person name="van Rijswijck I.M.H."/>
            <person name="Derks M.F.L."/>
            <person name="Abee T."/>
            <person name="de Ridder D."/>
            <person name="Smid E.J."/>
        </authorList>
    </citation>
    <scope>NUCLEOTIDE SEQUENCE [LARGE SCALE GENOMIC DNA]</scope>
    <source>
        <strain evidence="9">65</strain>
    </source>
</reference>
<dbReference type="OMA" id="KNYKCYE"/>
<reference evidence="7" key="1">
    <citation type="journal article" date="2014" name="Genome Announc.">
        <title>Genome sequence of the yeast Cyberlindnera fabianii (Hansenula fabianii).</title>
        <authorList>
            <person name="Freel K.C."/>
            <person name="Sarilar V."/>
            <person name="Neuveglise C."/>
            <person name="Devillers H."/>
            <person name="Friedrich A."/>
            <person name="Schacherer J."/>
        </authorList>
    </citation>
    <scope>NUCLEOTIDE SEQUENCE</scope>
    <source>
        <strain evidence="7">YJS4271</strain>
    </source>
</reference>
<dbReference type="Gene3D" id="3.40.50.300">
    <property type="entry name" value="P-loop containing nucleotide triphosphate hydrolases"/>
    <property type="match status" value="1"/>
</dbReference>
<dbReference type="InterPro" id="IPR016491">
    <property type="entry name" value="Septin"/>
</dbReference>
<dbReference type="PROSITE" id="PS51719">
    <property type="entry name" value="G_SEPTIN"/>
    <property type="match status" value="1"/>
</dbReference>
<keyword evidence="3 4" id="KW-0342">GTP-binding</keyword>
<keyword evidence="9" id="KW-1185">Reference proteome</keyword>
<gene>
    <name evidence="8" type="ORF">BON22_3926</name>
    <name evidence="7" type="ORF">CYFA0S_14e02322g</name>
</gene>
<dbReference type="GO" id="GO:0005935">
    <property type="term" value="C:cellular bud neck"/>
    <property type="evidence" value="ECO:0007669"/>
    <property type="project" value="UniProtKB-SubCell"/>
</dbReference>
<comment type="similarity">
    <text evidence="4">Belongs to the TRAFAC class TrmE-Era-EngA-EngB-Septin-like GTPase superfamily. Septin GTPase family.</text>
</comment>
<dbReference type="SUPFAM" id="SSF52540">
    <property type="entry name" value="P-loop containing nucleoside triphosphate hydrolases"/>
    <property type="match status" value="1"/>
</dbReference>
<dbReference type="STRING" id="36022.A0A061B4E7"/>
<dbReference type="VEuPathDB" id="FungiDB:BON22_3926"/>
<dbReference type="EMBL" id="MPUK01000008">
    <property type="protein sequence ID" value="ONH66250.1"/>
    <property type="molecule type" value="Genomic_DNA"/>
</dbReference>
<dbReference type="GO" id="GO:0005525">
    <property type="term" value="F:GTP binding"/>
    <property type="evidence" value="ECO:0007669"/>
    <property type="project" value="UniProtKB-KW"/>
</dbReference>
<proteinExistence type="inferred from homology"/>